<accession>A0A6H1ZCV9</accession>
<sequence>MIKWEDVLKALVCCGAVLFAVLGVIWAIETHWKVENLQEDMEKLRAAERPLVELQGKYVTVFTSEKEVLIETRESTK</sequence>
<protein>
    <submittedName>
        <fullName evidence="1">Uncharacterized protein</fullName>
    </submittedName>
</protein>
<dbReference type="EMBL" id="MT143989">
    <property type="protein sequence ID" value="QJA45384.1"/>
    <property type="molecule type" value="Genomic_DNA"/>
</dbReference>
<dbReference type="EMBL" id="MT144620">
    <property type="protein sequence ID" value="QJH95439.1"/>
    <property type="molecule type" value="Genomic_DNA"/>
</dbReference>
<proteinExistence type="predicted"/>
<reference evidence="1" key="1">
    <citation type="submission" date="2020-03" db="EMBL/GenBank/DDBJ databases">
        <title>The deep terrestrial virosphere.</title>
        <authorList>
            <person name="Holmfeldt K."/>
            <person name="Nilsson E."/>
            <person name="Simone D."/>
            <person name="Lopez-Fernandez M."/>
            <person name="Wu X."/>
            <person name="de Brujin I."/>
            <person name="Lundin D."/>
            <person name="Andersson A."/>
            <person name="Bertilsson S."/>
            <person name="Dopson M."/>
        </authorList>
    </citation>
    <scope>NUCLEOTIDE SEQUENCE</scope>
    <source>
        <strain evidence="1">TM448A00224</strain>
        <strain evidence="2">TM448B00423</strain>
    </source>
</reference>
<dbReference type="AlphaFoldDB" id="A0A6H1ZCV9"/>
<evidence type="ECO:0000313" key="2">
    <source>
        <dbReference type="EMBL" id="QJH95439.1"/>
    </source>
</evidence>
<evidence type="ECO:0000313" key="1">
    <source>
        <dbReference type="EMBL" id="QJA45384.1"/>
    </source>
</evidence>
<gene>
    <name evidence="1" type="ORF">TM448A00224_0049</name>
    <name evidence="2" type="ORF">TM448B00423_0008</name>
</gene>
<organism evidence="1">
    <name type="scientific">viral metagenome</name>
    <dbReference type="NCBI Taxonomy" id="1070528"/>
    <lineage>
        <taxon>unclassified sequences</taxon>
        <taxon>metagenomes</taxon>
        <taxon>organismal metagenomes</taxon>
    </lineage>
</organism>
<name>A0A6H1ZCV9_9ZZZZ</name>